<proteinExistence type="predicted"/>
<dbReference type="Proteomes" id="UP000653411">
    <property type="component" value="Unassembled WGS sequence"/>
</dbReference>
<evidence type="ECO:0000313" key="2">
    <source>
        <dbReference type="Proteomes" id="UP000653411"/>
    </source>
</evidence>
<dbReference type="EMBL" id="BMML01000006">
    <property type="protein sequence ID" value="GGN08388.1"/>
    <property type="molecule type" value="Genomic_DNA"/>
</dbReference>
<keyword evidence="2" id="KW-1185">Reference proteome</keyword>
<organism evidence="1 2">
    <name type="scientific">Streptomyces fuscichromogenes</name>
    <dbReference type="NCBI Taxonomy" id="1324013"/>
    <lineage>
        <taxon>Bacteria</taxon>
        <taxon>Bacillati</taxon>
        <taxon>Actinomycetota</taxon>
        <taxon>Actinomycetes</taxon>
        <taxon>Kitasatosporales</taxon>
        <taxon>Streptomycetaceae</taxon>
        <taxon>Streptomyces</taxon>
    </lineage>
</organism>
<evidence type="ECO:0000313" key="1">
    <source>
        <dbReference type="EMBL" id="GGN08388.1"/>
    </source>
</evidence>
<reference evidence="1" key="1">
    <citation type="journal article" date="2014" name="Int. J. Syst. Evol. Microbiol.">
        <title>Complete genome sequence of Corynebacterium casei LMG S-19264T (=DSM 44701T), isolated from a smear-ripened cheese.</title>
        <authorList>
            <consortium name="US DOE Joint Genome Institute (JGI-PGF)"/>
            <person name="Walter F."/>
            <person name="Albersmeier A."/>
            <person name="Kalinowski J."/>
            <person name="Ruckert C."/>
        </authorList>
    </citation>
    <scope>NUCLEOTIDE SEQUENCE</scope>
    <source>
        <strain evidence="1">CGMCC 4.7110</strain>
    </source>
</reference>
<comment type="caution">
    <text evidence="1">The sequence shown here is derived from an EMBL/GenBank/DDBJ whole genome shotgun (WGS) entry which is preliminary data.</text>
</comment>
<gene>
    <name evidence="1" type="ORF">GCM10011578_033300</name>
</gene>
<name>A0A918CRS4_9ACTN</name>
<dbReference type="AlphaFoldDB" id="A0A918CRS4"/>
<protein>
    <submittedName>
        <fullName evidence="1">Uncharacterized protein</fullName>
    </submittedName>
</protein>
<reference evidence="1" key="2">
    <citation type="submission" date="2020-09" db="EMBL/GenBank/DDBJ databases">
        <authorList>
            <person name="Sun Q."/>
            <person name="Zhou Y."/>
        </authorList>
    </citation>
    <scope>NUCLEOTIDE SEQUENCE</scope>
    <source>
        <strain evidence="1">CGMCC 4.7110</strain>
    </source>
</reference>
<accession>A0A918CRS4</accession>
<sequence length="144" mass="15538">MHRKLAERLWCAHPALVWATNNPRVIDLGVSPGAGDENRTRALSLGSDGAWASALLLTCPYADSAAASPGPEVPLLTVVVRSYGHAMGTTPQRGWPIGLDPTDFGPYDEQSGARRRVTLWREGKKCDQLGTDLGKPDTWGQEAM</sequence>